<dbReference type="PANTHER" id="PTHR43673:SF2">
    <property type="entry name" value="NITROREDUCTASE"/>
    <property type="match status" value="1"/>
</dbReference>
<proteinExistence type="inferred from homology"/>
<dbReference type="Proteomes" id="UP000052019">
    <property type="component" value="Unassembled WGS sequence"/>
</dbReference>
<evidence type="ECO:0000256" key="2">
    <source>
        <dbReference type="ARBA" id="ARBA00007118"/>
    </source>
</evidence>
<dbReference type="PANTHER" id="PTHR43673">
    <property type="entry name" value="NAD(P)H NITROREDUCTASE YDGI-RELATED"/>
    <property type="match status" value="1"/>
</dbReference>
<evidence type="ECO:0000313" key="7">
    <source>
        <dbReference type="EMBL" id="KRP59255.1"/>
    </source>
</evidence>
<accession>A0A0R2ZEN0</accession>
<dbReference type="EMBL" id="JYLK01000010">
    <property type="protein sequence ID" value="KRP59255.1"/>
    <property type="molecule type" value="Genomic_DNA"/>
</dbReference>
<protein>
    <submittedName>
        <fullName evidence="7">Nitroreductase</fullName>
    </submittedName>
</protein>
<evidence type="ECO:0000256" key="1">
    <source>
        <dbReference type="ARBA" id="ARBA00001917"/>
    </source>
</evidence>
<keyword evidence="10" id="KW-1185">Reference proteome</keyword>
<evidence type="ECO:0000313" key="8">
    <source>
        <dbReference type="EMBL" id="SDS82609.1"/>
    </source>
</evidence>
<dbReference type="InterPro" id="IPR029479">
    <property type="entry name" value="Nitroreductase"/>
</dbReference>
<gene>
    <name evidence="8" type="ORF">SAMN04490205_3771</name>
    <name evidence="7" type="ORF">TU79_15705</name>
</gene>
<feature type="domain" description="Nitroreductase" evidence="6">
    <location>
        <begin position="9"/>
        <end position="184"/>
    </location>
</feature>
<organism evidence="7 9">
    <name type="scientific">Pseudomonas trivialis</name>
    <dbReference type="NCBI Taxonomy" id="200450"/>
    <lineage>
        <taxon>Bacteria</taxon>
        <taxon>Pseudomonadati</taxon>
        <taxon>Pseudomonadota</taxon>
        <taxon>Gammaproteobacteria</taxon>
        <taxon>Pseudomonadales</taxon>
        <taxon>Pseudomonadaceae</taxon>
        <taxon>Pseudomonas</taxon>
    </lineage>
</organism>
<comment type="cofactor">
    <cofactor evidence="1">
        <name>FMN</name>
        <dbReference type="ChEBI" id="CHEBI:58210"/>
    </cofactor>
</comment>
<dbReference type="OrthoDB" id="9809288at2"/>
<keyword evidence="4" id="KW-0288">FMN</keyword>
<dbReference type="GO" id="GO:0016491">
    <property type="term" value="F:oxidoreductase activity"/>
    <property type="evidence" value="ECO:0007669"/>
    <property type="project" value="UniProtKB-KW"/>
</dbReference>
<evidence type="ECO:0000313" key="9">
    <source>
        <dbReference type="Proteomes" id="UP000052019"/>
    </source>
</evidence>
<name>A0A0R2ZEN0_9PSED</name>
<keyword evidence="5" id="KW-0560">Oxidoreductase</keyword>
<dbReference type="RefSeq" id="WP_057008813.1">
    <property type="nucleotide sequence ID" value="NZ_CP142151.1"/>
</dbReference>
<comment type="similarity">
    <text evidence="2">Belongs to the nitroreductase family.</text>
</comment>
<dbReference type="GeneID" id="93500445"/>
<dbReference type="AlphaFoldDB" id="A0A0R2ZEN0"/>
<dbReference type="Proteomes" id="UP000183126">
    <property type="component" value="Chromosome I"/>
</dbReference>
<reference evidence="7 9" key="1">
    <citation type="submission" date="2015-02" db="EMBL/GenBank/DDBJ databases">
        <title>Two Pseudomonas sp. nov. isolated from raw milk.</title>
        <authorList>
            <person name="Wenning M."/>
            <person name="von Neubeck M."/>
            <person name="Huptas C."/>
            <person name="Scherer S."/>
        </authorList>
    </citation>
    <scope>NUCLEOTIDE SEQUENCE [LARGE SCALE GENOMIC DNA]</scope>
    <source>
        <strain evidence="7 9">DSM 14937</strain>
    </source>
</reference>
<sequence length="210" mass="23416">MALKDTLHWRYATKSYNGDKVAQEKIDPILEAIRLAPSSSGMQPFKVLIITNPELKAQLQPICANQQQITQSSHLLIFAAWDEYTPERVNGFFEYSNAIRNLPASVTDDYRLSLLDSLGSMSKEQQFFHASKQCYIALGFALLAAAELGVDATPMEGFDSSAVDALLKLPEQGLNSSVLLALGYRDTESDWLVTLEKVRRDKAHMFVEIA</sequence>
<dbReference type="SUPFAM" id="SSF55469">
    <property type="entry name" value="FMN-dependent nitroreductase-like"/>
    <property type="match status" value="1"/>
</dbReference>
<dbReference type="PATRIC" id="fig|200450.4.peg.47"/>
<dbReference type="InterPro" id="IPR000415">
    <property type="entry name" value="Nitroreductase-like"/>
</dbReference>
<evidence type="ECO:0000259" key="6">
    <source>
        <dbReference type="Pfam" id="PF00881"/>
    </source>
</evidence>
<dbReference type="EMBL" id="LT629760">
    <property type="protein sequence ID" value="SDS82609.1"/>
    <property type="molecule type" value="Genomic_DNA"/>
</dbReference>
<dbReference type="Gene3D" id="3.40.109.10">
    <property type="entry name" value="NADH Oxidase"/>
    <property type="match status" value="1"/>
</dbReference>
<dbReference type="Pfam" id="PF00881">
    <property type="entry name" value="Nitroreductase"/>
    <property type="match status" value="1"/>
</dbReference>
<reference evidence="8 10" key="2">
    <citation type="submission" date="2016-10" db="EMBL/GenBank/DDBJ databases">
        <authorList>
            <person name="Varghese N."/>
            <person name="Submissions S."/>
        </authorList>
    </citation>
    <scope>NUCLEOTIDE SEQUENCE [LARGE SCALE GENOMIC DNA]</scope>
    <source>
        <strain evidence="8 10">BS3111</strain>
    </source>
</reference>
<evidence type="ECO:0000256" key="4">
    <source>
        <dbReference type="ARBA" id="ARBA00022643"/>
    </source>
</evidence>
<keyword evidence="3" id="KW-0285">Flavoprotein</keyword>
<evidence type="ECO:0000256" key="5">
    <source>
        <dbReference type="ARBA" id="ARBA00023002"/>
    </source>
</evidence>
<evidence type="ECO:0000313" key="10">
    <source>
        <dbReference type="Proteomes" id="UP000183126"/>
    </source>
</evidence>
<evidence type="ECO:0000256" key="3">
    <source>
        <dbReference type="ARBA" id="ARBA00022630"/>
    </source>
</evidence>